<dbReference type="AlphaFoldDB" id="R4XEA7"/>
<feature type="region of interest" description="Disordered" evidence="1">
    <location>
        <begin position="1"/>
        <end position="73"/>
    </location>
</feature>
<keyword evidence="3" id="KW-1185">Reference proteome</keyword>
<organism evidence="2 3">
    <name type="scientific">Taphrina deformans (strain PYCC 5710 / ATCC 11124 / CBS 356.35 / IMI 108563 / JCM 9778 / NBRC 8474)</name>
    <name type="common">Peach leaf curl fungus</name>
    <name type="synonym">Lalaria deformans</name>
    <dbReference type="NCBI Taxonomy" id="1097556"/>
    <lineage>
        <taxon>Eukaryota</taxon>
        <taxon>Fungi</taxon>
        <taxon>Dikarya</taxon>
        <taxon>Ascomycota</taxon>
        <taxon>Taphrinomycotina</taxon>
        <taxon>Taphrinomycetes</taxon>
        <taxon>Taphrinales</taxon>
        <taxon>Taphrinaceae</taxon>
        <taxon>Taphrina</taxon>
    </lineage>
</organism>
<feature type="compositionally biased region" description="Polar residues" evidence="1">
    <location>
        <begin position="52"/>
        <end position="70"/>
    </location>
</feature>
<protein>
    <submittedName>
        <fullName evidence="2">Uncharacterized protein</fullName>
    </submittedName>
</protein>
<gene>
    <name evidence="2" type="ORF">TAPDE_002789</name>
</gene>
<feature type="compositionally biased region" description="Low complexity" evidence="1">
    <location>
        <begin position="1"/>
        <end position="11"/>
    </location>
</feature>
<dbReference type="OrthoDB" id="2103031at2759"/>
<reference evidence="2 3" key="1">
    <citation type="journal article" date="2013" name="MBio">
        <title>Genome sequencing of the plant pathogen Taphrina deformans, the causal agent of peach leaf curl.</title>
        <authorList>
            <person name="Cisse O.H."/>
            <person name="Almeida J.M.G.C.F."/>
            <person name="Fonseca A."/>
            <person name="Kumar A.A."/>
            <person name="Salojaervi J."/>
            <person name="Overmyer K."/>
            <person name="Hauser P.M."/>
            <person name="Pagni M."/>
        </authorList>
    </citation>
    <scope>NUCLEOTIDE SEQUENCE [LARGE SCALE GENOMIC DNA]</scope>
    <source>
        <strain evidence="3">PYCC 5710 / ATCC 11124 / CBS 356.35 / IMI 108563 / JCM 9778 / NBRC 8474</strain>
    </source>
</reference>
<dbReference type="Proteomes" id="UP000013776">
    <property type="component" value="Unassembled WGS sequence"/>
</dbReference>
<proteinExistence type="predicted"/>
<comment type="caution">
    <text evidence="2">The sequence shown here is derived from an EMBL/GenBank/DDBJ whole genome shotgun (WGS) entry which is preliminary data.</text>
</comment>
<sequence length="183" mass="20072">MSWFWSSSSSSDGETKKHGGTSSKGDVYADLDPELQAFARASTKEQADVPVQSGSDRQVPLNSASSTDEQSLGEELSRVISSSKSRKAQINAGAMFNCAIAEYELNECFTSGSWWDKSKLCEPQKNAFWDCLESNKKALKILGYAETGNTDAQNVKILEVADDLCLKELAARRLEKQEKENAS</sequence>
<dbReference type="EMBL" id="CAHR02000102">
    <property type="protein sequence ID" value="CCG82801.1"/>
    <property type="molecule type" value="Genomic_DNA"/>
</dbReference>
<evidence type="ECO:0000313" key="2">
    <source>
        <dbReference type="EMBL" id="CCG82801.1"/>
    </source>
</evidence>
<evidence type="ECO:0000313" key="3">
    <source>
        <dbReference type="Proteomes" id="UP000013776"/>
    </source>
</evidence>
<evidence type="ECO:0000256" key="1">
    <source>
        <dbReference type="SAM" id="MobiDB-lite"/>
    </source>
</evidence>
<accession>R4XEA7</accession>
<name>R4XEA7_TAPDE</name>